<evidence type="ECO:0000256" key="5">
    <source>
        <dbReference type="ARBA" id="ARBA00022837"/>
    </source>
</evidence>
<evidence type="ECO:0000256" key="6">
    <source>
        <dbReference type="ARBA" id="ARBA00022840"/>
    </source>
</evidence>
<name>A0A7S4LLU9_9EUGL</name>
<dbReference type="InterPro" id="IPR018247">
    <property type="entry name" value="EF_Hand_1_Ca_BS"/>
</dbReference>
<dbReference type="PANTHER" id="PTHR45992:SF2">
    <property type="entry name" value="EUKARYOTIC ELONGATION FACTOR 2 KINASE"/>
    <property type="match status" value="1"/>
</dbReference>
<dbReference type="Gene3D" id="1.10.238.10">
    <property type="entry name" value="EF-hand"/>
    <property type="match status" value="1"/>
</dbReference>
<evidence type="ECO:0000256" key="4">
    <source>
        <dbReference type="ARBA" id="ARBA00022777"/>
    </source>
</evidence>
<dbReference type="SMART" id="SM00811">
    <property type="entry name" value="Alpha_kinase"/>
    <property type="match status" value="1"/>
</dbReference>
<keyword evidence="3" id="KW-0547">Nucleotide-binding</keyword>
<evidence type="ECO:0000256" key="3">
    <source>
        <dbReference type="ARBA" id="ARBA00022741"/>
    </source>
</evidence>
<dbReference type="SUPFAM" id="SSF56112">
    <property type="entry name" value="Protein kinase-like (PK-like)"/>
    <property type="match status" value="1"/>
</dbReference>
<keyword evidence="6" id="KW-0067">ATP-binding</keyword>
<proteinExistence type="predicted"/>
<sequence length="385" mass="43967">MEDAHKKGFLTEQALEEIRKEGEKKVEDLFPPAKEFEGLDEEVTKRWYDWDNKSWETGKCTVAIAKEQFAEGGMRVAHFMLVKNPGKEPERWVAKRQKEDPDDETVYDADVIMQAACQAIAKAFNARVGPADSVEFVDCHTIKTASGTWWACEPYLQGKYIKYNNNYGYVDKRARNTPQAFTHFSYEFTNKKMMVVDIQGVDDKYTDPQIHTADGQGFGMGNIGKKGMERFLKTHWCNSLCMYLGLEFCTPKILGVKRHHKHKDSGTHHRGSVSASDQVEFKLSDYLGDLEPKKGGATADDLALLGIDEKQFNAIVVIFRELDKDGSGYLDKEELYQIFQKAKVSENKTTEAEAFLQFISRMETKVNENGKVYFKDFLLCWTGND</sequence>
<dbReference type="InterPro" id="IPR011009">
    <property type="entry name" value="Kinase-like_dom_sf"/>
</dbReference>
<keyword evidence="4" id="KW-0418">Kinase</keyword>
<keyword evidence="2" id="KW-0808">Transferase</keyword>
<dbReference type="GO" id="GO:0004674">
    <property type="term" value="F:protein serine/threonine kinase activity"/>
    <property type="evidence" value="ECO:0007669"/>
    <property type="project" value="UniProtKB-KW"/>
</dbReference>
<keyword evidence="5" id="KW-0106">Calcium</keyword>
<dbReference type="SMART" id="SM00054">
    <property type="entry name" value="EFh"/>
    <property type="match status" value="1"/>
</dbReference>
<feature type="domain" description="EF-hand" evidence="7">
    <location>
        <begin position="310"/>
        <end position="345"/>
    </location>
</feature>
<accession>A0A7S4LLU9</accession>
<organism evidence="9">
    <name type="scientific">Eutreptiella gymnastica</name>
    <dbReference type="NCBI Taxonomy" id="73025"/>
    <lineage>
        <taxon>Eukaryota</taxon>
        <taxon>Discoba</taxon>
        <taxon>Euglenozoa</taxon>
        <taxon>Euglenida</taxon>
        <taxon>Spirocuta</taxon>
        <taxon>Euglenophyceae</taxon>
        <taxon>Eutreptiales</taxon>
        <taxon>Eutreptiaceae</taxon>
        <taxon>Eutreptiella</taxon>
    </lineage>
</organism>
<dbReference type="InterPro" id="IPR004166">
    <property type="entry name" value="a-kinase_dom"/>
</dbReference>
<evidence type="ECO:0000259" key="8">
    <source>
        <dbReference type="PROSITE" id="PS51158"/>
    </source>
</evidence>
<dbReference type="Gene3D" id="3.20.200.10">
    <property type="entry name" value="MHCK/EF2 kinase"/>
    <property type="match status" value="1"/>
</dbReference>
<dbReference type="GO" id="GO:0031037">
    <property type="term" value="P:myosin II filament disassembly"/>
    <property type="evidence" value="ECO:0007669"/>
    <property type="project" value="TreeGrafter"/>
</dbReference>
<feature type="domain" description="Alpha-type protein kinase" evidence="8">
    <location>
        <begin position="47"/>
        <end position="249"/>
    </location>
</feature>
<dbReference type="CDD" id="cd00051">
    <property type="entry name" value="EFh"/>
    <property type="match status" value="1"/>
</dbReference>
<reference evidence="9" key="1">
    <citation type="submission" date="2021-01" db="EMBL/GenBank/DDBJ databases">
        <authorList>
            <person name="Corre E."/>
            <person name="Pelletier E."/>
            <person name="Niang G."/>
            <person name="Scheremetjew M."/>
            <person name="Finn R."/>
            <person name="Kale V."/>
            <person name="Holt S."/>
            <person name="Cochrane G."/>
            <person name="Meng A."/>
            <person name="Brown T."/>
            <person name="Cohen L."/>
        </authorList>
    </citation>
    <scope>NUCLEOTIDE SEQUENCE</scope>
    <source>
        <strain evidence="9">CCMP1594</strain>
    </source>
</reference>
<dbReference type="InterPro" id="IPR002048">
    <property type="entry name" value="EF_hand_dom"/>
</dbReference>
<dbReference type="PROSITE" id="PS51158">
    <property type="entry name" value="ALPHA_KINASE"/>
    <property type="match status" value="1"/>
</dbReference>
<dbReference type="InterPro" id="IPR051852">
    <property type="entry name" value="Alpha-type_PK"/>
</dbReference>
<evidence type="ECO:0000256" key="1">
    <source>
        <dbReference type="ARBA" id="ARBA00022527"/>
    </source>
</evidence>
<dbReference type="PROSITE" id="PS50222">
    <property type="entry name" value="EF_HAND_2"/>
    <property type="match status" value="1"/>
</dbReference>
<dbReference type="GO" id="GO:0005509">
    <property type="term" value="F:calcium ion binding"/>
    <property type="evidence" value="ECO:0007669"/>
    <property type="project" value="InterPro"/>
</dbReference>
<evidence type="ECO:0000259" key="7">
    <source>
        <dbReference type="PROSITE" id="PS50222"/>
    </source>
</evidence>
<dbReference type="PANTHER" id="PTHR45992">
    <property type="entry name" value="EUKARYOTIC ELONGATION FACTOR 2 KINASE-RELATED"/>
    <property type="match status" value="1"/>
</dbReference>
<dbReference type="Pfam" id="PF13499">
    <property type="entry name" value="EF-hand_7"/>
    <property type="match status" value="1"/>
</dbReference>
<evidence type="ECO:0008006" key="10">
    <source>
        <dbReference type="Google" id="ProtNLM"/>
    </source>
</evidence>
<evidence type="ECO:0000256" key="2">
    <source>
        <dbReference type="ARBA" id="ARBA00022679"/>
    </source>
</evidence>
<dbReference type="EMBL" id="HBJA01142046">
    <property type="protein sequence ID" value="CAE0837537.1"/>
    <property type="molecule type" value="Transcribed_RNA"/>
</dbReference>
<dbReference type="Pfam" id="PF02816">
    <property type="entry name" value="Alpha_kinase"/>
    <property type="match status" value="1"/>
</dbReference>
<dbReference type="GO" id="GO:0005524">
    <property type="term" value="F:ATP binding"/>
    <property type="evidence" value="ECO:0007669"/>
    <property type="project" value="UniProtKB-KW"/>
</dbReference>
<dbReference type="SUPFAM" id="SSF47473">
    <property type="entry name" value="EF-hand"/>
    <property type="match status" value="1"/>
</dbReference>
<gene>
    <name evidence="9" type="ORF">EGYM00163_LOCUS48909</name>
</gene>
<dbReference type="Gene3D" id="3.30.200.20">
    <property type="entry name" value="Phosphorylase Kinase, domain 1"/>
    <property type="match status" value="2"/>
</dbReference>
<keyword evidence="1" id="KW-0723">Serine/threonine-protein kinase</keyword>
<dbReference type="AlphaFoldDB" id="A0A7S4LLU9"/>
<dbReference type="GO" id="GO:1903013">
    <property type="term" value="P:response to differentiation-inducing factor 1"/>
    <property type="evidence" value="ECO:0007669"/>
    <property type="project" value="TreeGrafter"/>
</dbReference>
<evidence type="ECO:0000313" key="9">
    <source>
        <dbReference type="EMBL" id="CAE0837537.1"/>
    </source>
</evidence>
<dbReference type="InterPro" id="IPR011992">
    <property type="entry name" value="EF-hand-dom_pair"/>
</dbReference>
<dbReference type="PROSITE" id="PS00018">
    <property type="entry name" value="EF_HAND_1"/>
    <property type="match status" value="1"/>
</dbReference>
<protein>
    <recommendedName>
        <fullName evidence="10">Alpha-type protein kinase domain-containing protein</fullName>
    </recommendedName>
</protein>